<comment type="caution">
    <text evidence="1">The sequence shown here is derived from an EMBL/GenBank/DDBJ whole genome shotgun (WGS) entry which is preliminary data.</text>
</comment>
<dbReference type="STRING" id="87626.PTD2_08379"/>
<dbReference type="Proteomes" id="UP000006201">
    <property type="component" value="Unassembled WGS sequence"/>
</dbReference>
<proteinExistence type="predicted"/>
<accession>A4C8Y1</accession>
<evidence type="ECO:0000313" key="2">
    <source>
        <dbReference type="Proteomes" id="UP000006201"/>
    </source>
</evidence>
<protein>
    <submittedName>
        <fullName evidence="1">Putative orphan protein</fullName>
    </submittedName>
</protein>
<evidence type="ECO:0000313" key="1">
    <source>
        <dbReference type="EMBL" id="EAR29046.1"/>
    </source>
</evidence>
<dbReference type="EMBL" id="AAOH01000003">
    <property type="protein sequence ID" value="EAR29046.1"/>
    <property type="molecule type" value="Genomic_DNA"/>
</dbReference>
<name>A4C8Y1_9GAMM</name>
<gene>
    <name evidence="1" type="ORF">PTD2_08379</name>
</gene>
<sequence>MKSALKSSDEMKMLALLKEKLAGKPLLPDNEAQWIIDTFIWAFEHFDGQYFVEQSKVVLPTNEFFPGQVSSISAMAQQVFHQVVGFAGMQNWPIQLVAPQQLSGAHFPTFKFVGQSRGQFAQLVQPVTQPILISFNPAQINQPQDLVASFAQALAMILIKQKGVLPPGGEAFLPQATDLLAHFLGFGVMLTNTAYQFRGGCGSCYNPYANRQAALPETENLMCLALVSTLKGADRHKISAQLKPHLRSQYKKAMKQMAEHLALSPEPVLLALLEKAGK</sequence>
<organism evidence="1 2">
    <name type="scientific">Pseudoalteromonas tunicata D2</name>
    <dbReference type="NCBI Taxonomy" id="87626"/>
    <lineage>
        <taxon>Bacteria</taxon>
        <taxon>Pseudomonadati</taxon>
        <taxon>Pseudomonadota</taxon>
        <taxon>Gammaproteobacteria</taxon>
        <taxon>Alteromonadales</taxon>
        <taxon>Pseudoalteromonadaceae</taxon>
        <taxon>Pseudoalteromonas</taxon>
    </lineage>
</organism>
<dbReference type="AlphaFoldDB" id="A4C8Y1"/>
<keyword evidence="2" id="KW-1185">Reference proteome</keyword>
<dbReference type="HOGENOM" id="CLU_1061414_0_0_6"/>
<reference evidence="1 2" key="1">
    <citation type="submission" date="2006-02" db="EMBL/GenBank/DDBJ databases">
        <authorList>
            <person name="Moran M.A."/>
            <person name="Kjelleberg S."/>
            <person name="Egan S."/>
            <person name="Saunders N."/>
            <person name="Thomas T."/>
            <person name="Ferriera S."/>
            <person name="Johnson J."/>
            <person name="Kravitz S."/>
            <person name="Halpern A."/>
            <person name="Remington K."/>
            <person name="Beeson K."/>
            <person name="Tran B."/>
            <person name="Rogers Y.-H."/>
            <person name="Friedman R."/>
            <person name="Venter J.C."/>
        </authorList>
    </citation>
    <scope>NUCLEOTIDE SEQUENCE [LARGE SCALE GENOMIC DNA]</scope>
    <source>
        <strain evidence="1 2">D2</strain>
    </source>
</reference>
<dbReference type="eggNOG" id="ENOG502Z9JY">
    <property type="taxonomic scope" value="Bacteria"/>
</dbReference>